<dbReference type="Gene3D" id="3.30.1060.10">
    <property type="entry name" value="Peptide methionine sulphoxide reductase MsrA"/>
    <property type="match status" value="1"/>
</dbReference>
<evidence type="ECO:0000313" key="8">
    <source>
        <dbReference type="Proteomes" id="UP000004980"/>
    </source>
</evidence>
<evidence type="ECO:0000256" key="2">
    <source>
        <dbReference type="ARBA" id="ARBA00047806"/>
    </source>
</evidence>
<evidence type="ECO:0000313" key="7">
    <source>
        <dbReference type="EMBL" id="EIN01203.1"/>
    </source>
</evidence>
<sequence>MSEQNQVTLGAGCFWGAEAGFRAMPGVVDTRVGFATGTQPDAPKVEVVQVDFDPSIVALSEVIEQFWDLHDPTSVDRQGPHNGAKYRSVIFVNSDEQAEEANAAKRALNESARFAAPVVTEIVTLQYFELASEEDQRYVEKHGAGACSL</sequence>
<comment type="similarity">
    <text evidence="4">Belongs to the MsrA Met sulfoxide reductase family.</text>
</comment>
<dbReference type="Proteomes" id="UP000004980">
    <property type="component" value="Unassembled WGS sequence"/>
</dbReference>
<reference evidence="7 8" key="1">
    <citation type="journal article" date="2012" name="J. Bacteriol.">
        <title>Draft Genome Sequence of the Soil Bacterium Burkholderia terrae Strain BS001, Which Interacts with Fungal Surface Structures.</title>
        <authorList>
            <person name="Nazir R."/>
            <person name="Hansen M.A."/>
            <person name="Sorensen S."/>
            <person name="van Elsas J.D."/>
        </authorList>
    </citation>
    <scope>NUCLEOTIDE SEQUENCE [LARGE SCALE GENOMIC DNA]</scope>
    <source>
        <strain evidence="7 8">BS001</strain>
    </source>
</reference>
<feature type="domain" description="Peptide methionine sulphoxide reductase MsrA" evidence="5">
    <location>
        <begin position="6"/>
        <end position="147"/>
    </location>
</feature>
<accession>A0AAN1JI25</accession>
<dbReference type="InterPro" id="IPR002569">
    <property type="entry name" value="Met_Sox_Rdtase_MsrA_dom"/>
</dbReference>
<feature type="active site" evidence="4">
    <location>
        <position position="13"/>
    </location>
</feature>
<comment type="catalytic activity">
    <reaction evidence="2 4">
        <text>L-methionyl-[protein] + [thioredoxin]-disulfide + H2O = L-methionyl-(S)-S-oxide-[protein] + [thioredoxin]-dithiol</text>
        <dbReference type="Rhea" id="RHEA:14217"/>
        <dbReference type="Rhea" id="RHEA-COMP:10698"/>
        <dbReference type="Rhea" id="RHEA-COMP:10700"/>
        <dbReference type="Rhea" id="RHEA-COMP:12313"/>
        <dbReference type="Rhea" id="RHEA-COMP:12315"/>
        <dbReference type="ChEBI" id="CHEBI:15377"/>
        <dbReference type="ChEBI" id="CHEBI:16044"/>
        <dbReference type="ChEBI" id="CHEBI:29950"/>
        <dbReference type="ChEBI" id="CHEBI:44120"/>
        <dbReference type="ChEBI" id="CHEBI:50058"/>
        <dbReference type="EC" id="1.8.4.11"/>
    </reaction>
</comment>
<dbReference type="SUPFAM" id="SSF55068">
    <property type="entry name" value="Peptide methionine sulfoxide reductase"/>
    <property type="match status" value="1"/>
</dbReference>
<dbReference type="Proteomes" id="UP000236649">
    <property type="component" value="Chromosome 3"/>
</dbReference>
<proteinExistence type="inferred from homology"/>
<organism evidence="6 9">
    <name type="scientific">Paraburkholderia hospita</name>
    <dbReference type="NCBI Taxonomy" id="169430"/>
    <lineage>
        <taxon>Bacteria</taxon>
        <taxon>Pseudomonadati</taxon>
        <taxon>Pseudomonadota</taxon>
        <taxon>Betaproteobacteria</taxon>
        <taxon>Burkholderiales</taxon>
        <taxon>Burkholderiaceae</taxon>
        <taxon>Paraburkholderia</taxon>
    </lineage>
</organism>
<evidence type="ECO:0000256" key="1">
    <source>
        <dbReference type="ARBA" id="ARBA00023002"/>
    </source>
</evidence>
<comment type="function">
    <text evidence="4">Has an important function as a repair enzyme for proteins that have been inactivated by oxidation. Catalyzes the reversible oxidation-reduction of methionine sulfoxide in proteins to methionine.</text>
</comment>
<dbReference type="Pfam" id="PF01625">
    <property type="entry name" value="PMSR"/>
    <property type="match status" value="1"/>
</dbReference>
<evidence type="ECO:0000256" key="3">
    <source>
        <dbReference type="ARBA" id="ARBA00048782"/>
    </source>
</evidence>
<dbReference type="GO" id="GO:0008113">
    <property type="term" value="F:peptide-methionine (S)-S-oxide reductase activity"/>
    <property type="evidence" value="ECO:0007669"/>
    <property type="project" value="UniProtKB-UniRule"/>
</dbReference>
<evidence type="ECO:0000256" key="4">
    <source>
        <dbReference type="HAMAP-Rule" id="MF_01401"/>
    </source>
</evidence>
<dbReference type="PANTHER" id="PTHR43774:SF1">
    <property type="entry name" value="PEPTIDE METHIONINE SULFOXIDE REDUCTASE MSRA 2"/>
    <property type="match status" value="1"/>
</dbReference>
<dbReference type="PANTHER" id="PTHR43774">
    <property type="entry name" value="PEPTIDE METHIONINE SULFOXIDE REDUCTASE"/>
    <property type="match status" value="1"/>
</dbReference>
<dbReference type="AlphaFoldDB" id="A0AAN1JI25"/>
<evidence type="ECO:0000313" key="9">
    <source>
        <dbReference type="Proteomes" id="UP000236649"/>
    </source>
</evidence>
<dbReference type="EMBL" id="AKAU01000065">
    <property type="protein sequence ID" value="EIN01203.1"/>
    <property type="molecule type" value="Genomic_DNA"/>
</dbReference>
<dbReference type="HAMAP" id="MF_01401">
    <property type="entry name" value="MsrA"/>
    <property type="match status" value="1"/>
</dbReference>
<dbReference type="RefSeq" id="WP_007580004.1">
    <property type="nucleotide sequence ID" value="NZ_AKAU01000065.1"/>
</dbReference>
<name>A0AAN1JI25_9BURK</name>
<dbReference type="GeneID" id="55534260"/>
<comment type="catalytic activity">
    <reaction evidence="3 4">
        <text>[thioredoxin]-disulfide + L-methionine + H2O = L-methionine (S)-S-oxide + [thioredoxin]-dithiol</text>
        <dbReference type="Rhea" id="RHEA:19993"/>
        <dbReference type="Rhea" id="RHEA-COMP:10698"/>
        <dbReference type="Rhea" id="RHEA-COMP:10700"/>
        <dbReference type="ChEBI" id="CHEBI:15377"/>
        <dbReference type="ChEBI" id="CHEBI:29950"/>
        <dbReference type="ChEBI" id="CHEBI:50058"/>
        <dbReference type="ChEBI" id="CHEBI:57844"/>
        <dbReference type="ChEBI" id="CHEBI:58772"/>
        <dbReference type="EC" id="1.8.4.11"/>
    </reaction>
</comment>
<dbReference type="EMBL" id="CP026107">
    <property type="protein sequence ID" value="AUT74236.1"/>
    <property type="molecule type" value="Genomic_DNA"/>
</dbReference>
<evidence type="ECO:0000259" key="5">
    <source>
        <dbReference type="Pfam" id="PF01625"/>
    </source>
</evidence>
<gene>
    <name evidence="4 6" type="primary">msrA</name>
    <name evidence="6" type="ORF">C2L64_38840</name>
    <name evidence="7" type="ORF">WQE_09844</name>
</gene>
<protein>
    <recommendedName>
        <fullName evidence="4">Peptide methionine sulfoxide reductase MsrA</fullName>
        <shortName evidence="4">Protein-methionine-S-oxide reductase</shortName>
        <ecNumber evidence="4">1.8.4.11</ecNumber>
    </recommendedName>
    <alternativeName>
        <fullName evidence="4">Peptide-methionine (S)-S-oxide reductase</fullName>
        <shortName evidence="4">Peptide Met(O) reductase</shortName>
    </alternativeName>
</protein>
<dbReference type="NCBIfam" id="TIGR00401">
    <property type="entry name" value="msrA"/>
    <property type="match status" value="1"/>
</dbReference>
<evidence type="ECO:0000313" key="6">
    <source>
        <dbReference type="EMBL" id="AUT74236.1"/>
    </source>
</evidence>
<keyword evidence="8" id="KW-1185">Reference proteome</keyword>
<reference evidence="6 9" key="2">
    <citation type="submission" date="2018-01" db="EMBL/GenBank/DDBJ databases">
        <title>Species boundaries and ecological features among Paraburkholderia terrae DSMZ17804T, P. hospita DSMZ17164T and P. caribensis DSMZ13236T.</title>
        <authorList>
            <person name="Pratama A.A."/>
        </authorList>
    </citation>
    <scope>NUCLEOTIDE SEQUENCE [LARGE SCALE GENOMIC DNA]</scope>
    <source>
        <strain evidence="6 9">DSM 17164</strain>
    </source>
</reference>
<dbReference type="EC" id="1.8.4.11" evidence="4"/>
<dbReference type="InterPro" id="IPR036509">
    <property type="entry name" value="Met_Sox_Rdtase_MsrA_sf"/>
</dbReference>
<keyword evidence="1 4" id="KW-0560">Oxidoreductase</keyword>
<dbReference type="KEGG" id="phs:C2L64_38840"/>